<keyword evidence="6" id="KW-0282">Flagellum</keyword>
<dbReference type="GO" id="GO:0071978">
    <property type="term" value="P:bacterial-type flagellum-dependent swarming motility"/>
    <property type="evidence" value="ECO:0007669"/>
    <property type="project" value="TreeGrafter"/>
</dbReference>
<accession>A0A4V3RLI7</accession>
<gene>
    <name evidence="6" type="ORF">E5347_03055</name>
</gene>
<keyword evidence="2" id="KW-0975">Bacterial flagellum</keyword>
<dbReference type="EMBL" id="SRYR01000001">
    <property type="protein sequence ID" value="TGY43810.1"/>
    <property type="molecule type" value="Genomic_DNA"/>
</dbReference>
<dbReference type="Pfam" id="PF00460">
    <property type="entry name" value="Flg_bb_rod"/>
    <property type="match status" value="1"/>
</dbReference>
<dbReference type="InterPro" id="IPR053967">
    <property type="entry name" value="LlgE_F_G-like_D1"/>
</dbReference>
<organism evidence="6 7">
    <name type="scientific">Clostridium sartagoforme</name>
    <dbReference type="NCBI Taxonomy" id="84031"/>
    <lineage>
        <taxon>Bacteria</taxon>
        <taxon>Bacillati</taxon>
        <taxon>Bacillota</taxon>
        <taxon>Clostridia</taxon>
        <taxon>Eubacteriales</taxon>
        <taxon>Clostridiaceae</taxon>
        <taxon>Clostridium</taxon>
    </lineage>
</organism>
<dbReference type="InterPro" id="IPR010930">
    <property type="entry name" value="Flg_bb/hook_C_dom"/>
</dbReference>
<dbReference type="Pfam" id="PF06429">
    <property type="entry name" value="Flg_bbr_C"/>
    <property type="match status" value="1"/>
</dbReference>
<keyword evidence="6" id="KW-0966">Cell projection</keyword>
<comment type="similarity">
    <text evidence="1 2">Belongs to the flagella basal body rod proteins family.</text>
</comment>
<dbReference type="InterPro" id="IPR001444">
    <property type="entry name" value="Flag_bb_rod_N"/>
</dbReference>
<evidence type="ECO:0000259" key="3">
    <source>
        <dbReference type="Pfam" id="PF00460"/>
    </source>
</evidence>
<evidence type="ECO:0000256" key="2">
    <source>
        <dbReference type="RuleBase" id="RU362116"/>
    </source>
</evidence>
<evidence type="ECO:0000256" key="1">
    <source>
        <dbReference type="ARBA" id="ARBA00009677"/>
    </source>
</evidence>
<dbReference type="GO" id="GO:0009425">
    <property type="term" value="C:bacterial-type flagellum basal body"/>
    <property type="evidence" value="ECO:0007669"/>
    <property type="project" value="UniProtKB-SubCell"/>
</dbReference>
<dbReference type="PANTHER" id="PTHR30435">
    <property type="entry name" value="FLAGELLAR PROTEIN"/>
    <property type="match status" value="1"/>
</dbReference>
<keyword evidence="6" id="KW-0969">Cilium</keyword>
<feature type="domain" description="Flagellar basal-body/hook protein C-terminal" evidence="4">
    <location>
        <begin position="210"/>
        <end position="254"/>
    </location>
</feature>
<dbReference type="AlphaFoldDB" id="A0A4V3RLI7"/>
<keyword evidence="7" id="KW-1185">Reference proteome</keyword>
<dbReference type="Proteomes" id="UP000306888">
    <property type="component" value="Unassembled WGS sequence"/>
</dbReference>
<dbReference type="NCBIfam" id="TIGR03506">
    <property type="entry name" value="FlgEFG_subfam"/>
    <property type="match status" value="1"/>
</dbReference>
<dbReference type="PANTHER" id="PTHR30435:SF19">
    <property type="entry name" value="FLAGELLAR BASAL-BODY ROD PROTEIN FLGG"/>
    <property type="match status" value="1"/>
</dbReference>
<feature type="domain" description="Flagellar basal body rod protein N-terminal" evidence="3">
    <location>
        <begin position="5"/>
        <end position="35"/>
    </location>
</feature>
<reference evidence="6 7" key="1">
    <citation type="submission" date="2019-04" db="EMBL/GenBank/DDBJ databases">
        <title>Microbes associate with the intestines of laboratory mice.</title>
        <authorList>
            <person name="Navarre W."/>
            <person name="Wong E."/>
            <person name="Huang K."/>
            <person name="Tropini C."/>
            <person name="Ng K."/>
            <person name="Yu B."/>
        </authorList>
    </citation>
    <scope>NUCLEOTIDE SEQUENCE [LARGE SCALE GENOMIC DNA]</scope>
    <source>
        <strain evidence="6 7">NM50_B9-20</strain>
    </source>
</reference>
<dbReference type="InterPro" id="IPR020013">
    <property type="entry name" value="Flagellar_FlgE/F/G"/>
</dbReference>
<dbReference type="SUPFAM" id="SSF117143">
    <property type="entry name" value="Flagellar hook protein flgE"/>
    <property type="match status" value="1"/>
</dbReference>
<evidence type="ECO:0000313" key="6">
    <source>
        <dbReference type="EMBL" id="TGY43810.1"/>
    </source>
</evidence>
<dbReference type="InterPro" id="IPR037925">
    <property type="entry name" value="FlgE/F/G-like"/>
</dbReference>
<protein>
    <submittedName>
        <fullName evidence="6">Flagellar basal body rod protein FlgG</fullName>
    </submittedName>
</protein>
<dbReference type="OrthoDB" id="9800375at2"/>
<comment type="caution">
    <text evidence="6">The sequence shown here is derived from an EMBL/GenBank/DDBJ whole genome shotgun (WGS) entry which is preliminary data.</text>
</comment>
<evidence type="ECO:0000259" key="5">
    <source>
        <dbReference type="Pfam" id="PF22692"/>
    </source>
</evidence>
<proteinExistence type="inferred from homology"/>
<evidence type="ECO:0000313" key="7">
    <source>
        <dbReference type="Proteomes" id="UP000306888"/>
    </source>
</evidence>
<evidence type="ECO:0000259" key="4">
    <source>
        <dbReference type="Pfam" id="PF06429"/>
    </source>
</evidence>
<feature type="domain" description="Flagellar hook protein FlgE/F/G-like D1" evidence="5">
    <location>
        <begin position="96"/>
        <end position="141"/>
    </location>
</feature>
<dbReference type="Pfam" id="PF22692">
    <property type="entry name" value="LlgE_F_G_D1"/>
    <property type="match status" value="1"/>
</dbReference>
<comment type="subcellular location">
    <subcellularLocation>
        <location evidence="2">Bacterial flagellum basal body</location>
    </subcellularLocation>
</comment>
<dbReference type="RefSeq" id="WP_136004517.1">
    <property type="nucleotide sequence ID" value="NZ_SRYR01000001.1"/>
</dbReference>
<sequence>MIRSLYTAVSGLVTLENRQATITNNMTNANTTGFKGDNLSIKSFDEVMIQNKDKVVGGKNLTQRLGTISLGAEIDSVDTAFTQGVLKNTDKRTDFAIEGRGFFAVEKQTTAGNEVVYTRDGSFRIGNNGYLMTSTGDRVLGINKGTGALEPIFVGSDNILLGKDNTLHIGNTDNYSLAVADFTDYNNLEKIGDNYYRGENPIYNAETFVAQGALESSNVNITNEMVNMMTTMRSFETNQKIVQTIDDTLNKAANEIGSIR</sequence>
<name>A0A4V3RLI7_9CLOT</name>